<dbReference type="NCBIfam" id="TIGR02937">
    <property type="entry name" value="sigma70-ECF"/>
    <property type="match status" value="1"/>
</dbReference>
<organism evidence="7 8">
    <name type="scientific">Rhizorhabdus dicambivorans</name>
    <dbReference type="NCBI Taxonomy" id="1850238"/>
    <lineage>
        <taxon>Bacteria</taxon>
        <taxon>Pseudomonadati</taxon>
        <taxon>Pseudomonadota</taxon>
        <taxon>Alphaproteobacteria</taxon>
        <taxon>Sphingomonadales</taxon>
        <taxon>Sphingomonadaceae</taxon>
        <taxon>Rhizorhabdus</taxon>
    </lineage>
</organism>
<dbReference type="RefSeq" id="WP_066968621.1">
    <property type="nucleotide sequence ID" value="NZ_CP023449.1"/>
</dbReference>
<dbReference type="InterPro" id="IPR013249">
    <property type="entry name" value="RNA_pol_sigma70_r4_t2"/>
</dbReference>
<evidence type="ECO:0000256" key="3">
    <source>
        <dbReference type="ARBA" id="ARBA00023082"/>
    </source>
</evidence>
<dbReference type="CDD" id="cd06171">
    <property type="entry name" value="Sigma70_r4"/>
    <property type="match status" value="1"/>
</dbReference>
<keyword evidence="4" id="KW-0804">Transcription</keyword>
<keyword evidence="3" id="KW-0731">Sigma factor</keyword>
<dbReference type="InterPro" id="IPR013324">
    <property type="entry name" value="RNA_pol_sigma_r3/r4-like"/>
</dbReference>
<dbReference type="EMBL" id="NWUF01000028">
    <property type="protein sequence ID" value="PCE40420.1"/>
    <property type="molecule type" value="Genomic_DNA"/>
</dbReference>
<accession>A0A2A4FRS1</accession>
<dbReference type="InterPro" id="IPR039425">
    <property type="entry name" value="RNA_pol_sigma-70-like"/>
</dbReference>
<evidence type="ECO:0000259" key="6">
    <source>
        <dbReference type="Pfam" id="PF08281"/>
    </source>
</evidence>
<name>A0A2A4FRS1_9SPHN</name>
<evidence type="ECO:0000256" key="2">
    <source>
        <dbReference type="ARBA" id="ARBA00023015"/>
    </source>
</evidence>
<dbReference type="GO" id="GO:0003677">
    <property type="term" value="F:DNA binding"/>
    <property type="evidence" value="ECO:0007669"/>
    <property type="project" value="InterPro"/>
</dbReference>
<dbReference type="InterPro" id="IPR014284">
    <property type="entry name" value="RNA_pol_sigma-70_dom"/>
</dbReference>
<dbReference type="SUPFAM" id="SSF88659">
    <property type="entry name" value="Sigma3 and sigma4 domains of RNA polymerase sigma factors"/>
    <property type="match status" value="1"/>
</dbReference>
<keyword evidence="2" id="KW-0805">Transcription regulation</keyword>
<proteinExistence type="inferred from homology"/>
<evidence type="ECO:0000313" key="8">
    <source>
        <dbReference type="Proteomes" id="UP000218934"/>
    </source>
</evidence>
<keyword evidence="8" id="KW-1185">Reference proteome</keyword>
<gene>
    <name evidence="7" type="ORF">COO09_20210</name>
</gene>
<dbReference type="OrthoDB" id="9784272at2"/>
<dbReference type="InterPro" id="IPR036388">
    <property type="entry name" value="WH-like_DNA-bd_sf"/>
</dbReference>
<reference evidence="7 8" key="1">
    <citation type="submission" date="2017-09" db="EMBL/GenBank/DDBJ databases">
        <title>The Catabolism of 3,6-Dichlorosalicylic acid is Initiated by the Cytochrome P450 Monooxygenase DsmABC in Rhizorhabdus dicambivorans Ndbn-20.</title>
        <authorList>
            <person name="Na L."/>
        </authorList>
    </citation>
    <scope>NUCLEOTIDE SEQUENCE [LARGE SCALE GENOMIC DNA]</scope>
    <source>
        <strain evidence="7 8">Ndbn-20m</strain>
    </source>
</reference>
<comment type="similarity">
    <text evidence="1">Belongs to the sigma-70 factor family. ECF subfamily.</text>
</comment>
<feature type="domain" description="RNA polymerase sigma factor 70 region 4 type 2" evidence="6">
    <location>
        <begin position="120"/>
        <end position="171"/>
    </location>
</feature>
<sequence length="177" mass="19562">MSAEELPELLMAVAEGDRAAFARFYQRTSAKLFGVILRILPERSLAEDAMQDAYAKIWRNAAGFDARRGSPISWAATIARNVAIDQRRRERPGGRTRDDDFDFDMMGDPAAGASAEQMAALRACLDRLDPEQRSLILAAYLNGESREELAARLGHPTGTIKSWLHRGLARLKGCLDG</sequence>
<feature type="domain" description="RNA polymerase sigma-70 region 2" evidence="5">
    <location>
        <begin position="25"/>
        <end position="91"/>
    </location>
</feature>
<dbReference type="AlphaFoldDB" id="A0A2A4FRS1"/>
<protein>
    <submittedName>
        <fullName evidence="7">RNA polymerase subunit sigma-24</fullName>
    </submittedName>
</protein>
<evidence type="ECO:0000259" key="5">
    <source>
        <dbReference type="Pfam" id="PF04542"/>
    </source>
</evidence>
<dbReference type="Gene3D" id="1.10.1740.10">
    <property type="match status" value="1"/>
</dbReference>
<dbReference type="Pfam" id="PF04542">
    <property type="entry name" value="Sigma70_r2"/>
    <property type="match status" value="1"/>
</dbReference>
<dbReference type="Gene3D" id="1.10.10.10">
    <property type="entry name" value="Winged helix-like DNA-binding domain superfamily/Winged helix DNA-binding domain"/>
    <property type="match status" value="1"/>
</dbReference>
<dbReference type="InterPro" id="IPR013325">
    <property type="entry name" value="RNA_pol_sigma_r2"/>
</dbReference>
<evidence type="ECO:0000313" key="7">
    <source>
        <dbReference type="EMBL" id="PCE40420.1"/>
    </source>
</evidence>
<comment type="caution">
    <text evidence="7">The sequence shown here is derived from an EMBL/GenBank/DDBJ whole genome shotgun (WGS) entry which is preliminary data.</text>
</comment>
<dbReference type="PANTHER" id="PTHR43133">
    <property type="entry name" value="RNA POLYMERASE ECF-TYPE SIGMA FACTO"/>
    <property type="match status" value="1"/>
</dbReference>
<evidence type="ECO:0000256" key="4">
    <source>
        <dbReference type="ARBA" id="ARBA00023163"/>
    </source>
</evidence>
<dbReference type="GO" id="GO:0006352">
    <property type="term" value="P:DNA-templated transcription initiation"/>
    <property type="evidence" value="ECO:0007669"/>
    <property type="project" value="InterPro"/>
</dbReference>
<dbReference type="GO" id="GO:0016987">
    <property type="term" value="F:sigma factor activity"/>
    <property type="evidence" value="ECO:0007669"/>
    <property type="project" value="UniProtKB-KW"/>
</dbReference>
<dbReference type="InterPro" id="IPR007627">
    <property type="entry name" value="RNA_pol_sigma70_r2"/>
</dbReference>
<dbReference type="SUPFAM" id="SSF88946">
    <property type="entry name" value="Sigma2 domain of RNA polymerase sigma factors"/>
    <property type="match status" value="1"/>
</dbReference>
<dbReference type="PANTHER" id="PTHR43133:SF62">
    <property type="entry name" value="RNA POLYMERASE SIGMA FACTOR SIGZ"/>
    <property type="match status" value="1"/>
</dbReference>
<dbReference type="KEGG" id="rdi:CMV14_04715"/>
<evidence type="ECO:0000256" key="1">
    <source>
        <dbReference type="ARBA" id="ARBA00010641"/>
    </source>
</evidence>
<dbReference type="Proteomes" id="UP000218934">
    <property type="component" value="Unassembled WGS sequence"/>
</dbReference>
<dbReference type="Pfam" id="PF08281">
    <property type="entry name" value="Sigma70_r4_2"/>
    <property type="match status" value="1"/>
</dbReference>